<dbReference type="Proteomes" id="UP000015105">
    <property type="component" value="Chromosome 1D"/>
</dbReference>
<dbReference type="InterPro" id="IPR012093">
    <property type="entry name" value="Pirin"/>
</dbReference>
<reference evidence="5" key="5">
    <citation type="journal article" date="2021" name="G3 (Bethesda)">
        <title>Aegilops tauschii genome assembly Aet v5.0 features greater sequence contiguity and improved annotation.</title>
        <authorList>
            <person name="Wang L."/>
            <person name="Zhu T."/>
            <person name="Rodriguez J.C."/>
            <person name="Deal K.R."/>
            <person name="Dubcovsky J."/>
            <person name="McGuire P.E."/>
            <person name="Lux T."/>
            <person name="Spannagl M."/>
            <person name="Mayer K.F.X."/>
            <person name="Baldrich P."/>
            <person name="Meyers B.C."/>
            <person name="Huo N."/>
            <person name="Gu Y.Q."/>
            <person name="Zhou H."/>
            <person name="Devos K.M."/>
            <person name="Bennetzen J.L."/>
            <person name="Unver T."/>
            <person name="Budak H."/>
            <person name="Gulick P.J."/>
            <person name="Galiba G."/>
            <person name="Kalapos B."/>
            <person name="Nelson D.R."/>
            <person name="Li P."/>
            <person name="You F.M."/>
            <person name="Luo M.C."/>
            <person name="Dvorak J."/>
        </authorList>
    </citation>
    <scope>NUCLEOTIDE SEQUENCE [LARGE SCALE GENOMIC DNA]</scope>
    <source>
        <strain evidence="5">cv. AL8/78</strain>
    </source>
</reference>
<reference evidence="6" key="2">
    <citation type="journal article" date="2017" name="Nat. Plants">
        <title>The Aegilops tauschii genome reveals multiple impacts of transposons.</title>
        <authorList>
            <person name="Zhao G."/>
            <person name="Zou C."/>
            <person name="Li K."/>
            <person name="Wang K."/>
            <person name="Li T."/>
            <person name="Gao L."/>
            <person name="Zhang X."/>
            <person name="Wang H."/>
            <person name="Yang Z."/>
            <person name="Liu X."/>
            <person name="Jiang W."/>
            <person name="Mao L."/>
            <person name="Kong X."/>
            <person name="Jiao Y."/>
            <person name="Jia J."/>
        </authorList>
    </citation>
    <scope>NUCLEOTIDE SEQUENCE [LARGE SCALE GENOMIC DNA]</scope>
    <source>
        <strain evidence="6">cv. AL8/78</strain>
    </source>
</reference>
<dbReference type="InterPro" id="IPR011051">
    <property type="entry name" value="RmlC_Cupin_sf"/>
</dbReference>
<reference evidence="6" key="1">
    <citation type="journal article" date="2014" name="Science">
        <title>Ancient hybridizations among the ancestral genomes of bread wheat.</title>
        <authorList>
            <consortium name="International Wheat Genome Sequencing Consortium,"/>
            <person name="Marcussen T."/>
            <person name="Sandve S.R."/>
            <person name="Heier L."/>
            <person name="Spannagl M."/>
            <person name="Pfeifer M."/>
            <person name="Jakobsen K.S."/>
            <person name="Wulff B.B."/>
            <person name="Steuernagel B."/>
            <person name="Mayer K.F."/>
            <person name="Olsen O.A."/>
        </authorList>
    </citation>
    <scope>NUCLEOTIDE SEQUENCE [LARGE SCALE GENOMIC DNA]</scope>
    <source>
        <strain evidence="6">cv. AL8/78</strain>
    </source>
</reference>
<feature type="region of interest" description="Disordered" evidence="3">
    <location>
        <begin position="1"/>
        <end position="25"/>
    </location>
</feature>
<dbReference type="EnsemblPlants" id="AET1Gv20942800.6">
    <property type="protein sequence ID" value="AET1Gv20942800.6"/>
    <property type="gene ID" value="AET1Gv20942800"/>
</dbReference>
<evidence type="ECO:0000259" key="4">
    <source>
        <dbReference type="Pfam" id="PF02678"/>
    </source>
</evidence>
<feature type="compositionally biased region" description="Acidic residues" evidence="3">
    <location>
        <begin position="1"/>
        <end position="20"/>
    </location>
</feature>
<sequence>MRGSDSDEDAAAAEIDDEEEHSVRRPRAVVQKFMCERKAVGDGFALRRSIGRPELQSLDPFISLDEFEFSRPAGFSDHPHRGFENVTYMLEGGLSYHDFSGHKGTINTGDVQVRSLQAQQLSQVACEYITDVHVLSLKAKNQTYIWVFNG</sequence>
<keyword evidence="6" id="KW-1185">Reference proteome</keyword>
<proteinExistence type="inferred from homology"/>
<evidence type="ECO:0000256" key="3">
    <source>
        <dbReference type="SAM" id="MobiDB-lite"/>
    </source>
</evidence>
<dbReference type="PANTHER" id="PTHR13903:SF11">
    <property type="entry name" value="OS08G0364900 PROTEIN"/>
    <property type="match status" value="1"/>
</dbReference>
<dbReference type="Pfam" id="PF02678">
    <property type="entry name" value="Pirin"/>
    <property type="match status" value="1"/>
</dbReference>
<dbReference type="InterPro" id="IPR003829">
    <property type="entry name" value="Pirin_N_dom"/>
</dbReference>
<protein>
    <recommendedName>
        <fullName evidence="4">Pirin N-terminal domain-containing protein</fullName>
    </recommendedName>
</protein>
<dbReference type="InterPro" id="IPR014710">
    <property type="entry name" value="RmlC-like_jellyroll"/>
</dbReference>
<organism evidence="5 6">
    <name type="scientific">Aegilops tauschii subsp. strangulata</name>
    <name type="common">Goatgrass</name>
    <dbReference type="NCBI Taxonomy" id="200361"/>
    <lineage>
        <taxon>Eukaryota</taxon>
        <taxon>Viridiplantae</taxon>
        <taxon>Streptophyta</taxon>
        <taxon>Embryophyta</taxon>
        <taxon>Tracheophyta</taxon>
        <taxon>Spermatophyta</taxon>
        <taxon>Magnoliopsida</taxon>
        <taxon>Liliopsida</taxon>
        <taxon>Poales</taxon>
        <taxon>Poaceae</taxon>
        <taxon>BOP clade</taxon>
        <taxon>Pooideae</taxon>
        <taxon>Triticodae</taxon>
        <taxon>Triticeae</taxon>
        <taxon>Triticinae</taxon>
        <taxon>Aegilops</taxon>
    </lineage>
</organism>
<accession>A0A452ZVW5</accession>
<dbReference type="Gramene" id="AET1Gv20942800.6">
    <property type="protein sequence ID" value="AET1Gv20942800.6"/>
    <property type="gene ID" value="AET1Gv20942800"/>
</dbReference>
<evidence type="ECO:0000313" key="6">
    <source>
        <dbReference type="Proteomes" id="UP000015105"/>
    </source>
</evidence>
<comment type="similarity">
    <text evidence="1 2">Belongs to the pirin family.</text>
</comment>
<dbReference type="AlphaFoldDB" id="A0A452ZVW5"/>
<dbReference type="PANTHER" id="PTHR13903">
    <property type="entry name" value="PIRIN-RELATED"/>
    <property type="match status" value="1"/>
</dbReference>
<dbReference type="Gene3D" id="2.60.120.10">
    <property type="entry name" value="Jelly Rolls"/>
    <property type="match status" value="1"/>
</dbReference>
<dbReference type="SUPFAM" id="SSF51182">
    <property type="entry name" value="RmlC-like cupins"/>
    <property type="match status" value="1"/>
</dbReference>
<evidence type="ECO:0000256" key="1">
    <source>
        <dbReference type="ARBA" id="ARBA00008416"/>
    </source>
</evidence>
<name>A0A452ZVW5_AEGTS</name>
<reference evidence="5" key="3">
    <citation type="journal article" date="2017" name="Nature">
        <title>Genome sequence of the progenitor of the wheat D genome Aegilops tauschii.</title>
        <authorList>
            <person name="Luo M.C."/>
            <person name="Gu Y.Q."/>
            <person name="Puiu D."/>
            <person name="Wang H."/>
            <person name="Twardziok S.O."/>
            <person name="Deal K.R."/>
            <person name="Huo N."/>
            <person name="Zhu T."/>
            <person name="Wang L."/>
            <person name="Wang Y."/>
            <person name="McGuire P.E."/>
            <person name="Liu S."/>
            <person name="Long H."/>
            <person name="Ramasamy R.K."/>
            <person name="Rodriguez J.C."/>
            <person name="Van S.L."/>
            <person name="Yuan L."/>
            <person name="Wang Z."/>
            <person name="Xia Z."/>
            <person name="Xiao L."/>
            <person name="Anderson O.D."/>
            <person name="Ouyang S."/>
            <person name="Liang Y."/>
            <person name="Zimin A.V."/>
            <person name="Pertea G."/>
            <person name="Qi P."/>
            <person name="Bennetzen J.L."/>
            <person name="Dai X."/>
            <person name="Dawson M.W."/>
            <person name="Muller H.G."/>
            <person name="Kugler K."/>
            <person name="Rivarola-Duarte L."/>
            <person name="Spannagl M."/>
            <person name="Mayer K.F.X."/>
            <person name="Lu F.H."/>
            <person name="Bevan M.W."/>
            <person name="Leroy P."/>
            <person name="Li P."/>
            <person name="You F.M."/>
            <person name="Sun Q."/>
            <person name="Liu Z."/>
            <person name="Lyons E."/>
            <person name="Wicker T."/>
            <person name="Salzberg S.L."/>
            <person name="Devos K.M."/>
            <person name="Dvorak J."/>
        </authorList>
    </citation>
    <scope>NUCLEOTIDE SEQUENCE [LARGE SCALE GENOMIC DNA]</scope>
    <source>
        <strain evidence="5">cv. AL8/78</strain>
    </source>
</reference>
<feature type="domain" description="Pirin N-terminal" evidence="4">
    <location>
        <begin position="44"/>
        <end position="113"/>
    </location>
</feature>
<evidence type="ECO:0000256" key="2">
    <source>
        <dbReference type="RuleBase" id="RU003457"/>
    </source>
</evidence>
<reference evidence="5" key="4">
    <citation type="submission" date="2019-03" db="UniProtKB">
        <authorList>
            <consortium name="EnsemblPlants"/>
        </authorList>
    </citation>
    <scope>IDENTIFICATION</scope>
</reference>
<evidence type="ECO:0000313" key="5">
    <source>
        <dbReference type="EnsemblPlants" id="AET1Gv20942800.6"/>
    </source>
</evidence>